<evidence type="ECO:0000256" key="2">
    <source>
        <dbReference type="ARBA" id="ARBA00008020"/>
    </source>
</evidence>
<evidence type="ECO:0000313" key="12">
    <source>
        <dbReference type="Proteomes" id="UP001149090"/>
    </source>
</evidence>
<dbReference type="Gene3D" id="3.50.7.10">
    <property type="entry name" value="GroEL"/>
    <property type="match status" value="1"/>
</dbReference>
<comment type="similarity">
    <text evidence="2 10">Belongs to the TCP-1 chaperonin family.</text>
</comment>
<keyword evidence="5 10" id="KW-0547">Nucleotide-binding</keyword>
<dbReference type="GO" id="GO:0140662">
    <property type="term" value="F:ATP-dependent protein folding chaperone"/>
    <property type="evidence" value="ECO:0007669"/>
    <property type="project" value="InterPro"/>
</dbReference>
<dbReference type="SUPFAM" id="SSF54849">
    <property type="entry name" value="GroEL-intermediate domain like"/>
    <property type="match status" value="1"/>
</dbReference>
<evidence type="ECO:0000256" key="9">
    <source>
        <dbReference type="ARBA" id="ARBA00030049"/>
    </source>
</evidence>
<evidence type="ECO:0000256" key="3">
    <source>
        <dbReference type="ARBA" id="ARBA00014424"/>
    </source>
</evidence>
<dbReference type="SUPFAM" id="SSF48592">
    <property type="entry name" value="GroEL equatorial domain-like"/>
    <property type="match status" value="1"/>
</dbReference>
<evidence type="ECO:0000256" key="5">
    <source>
        <dbReference type="ARBA" id="ARBA00022741"/>
    </source>
</evidence>
<name>A0A9Q0R8Q2_ANAIG</name>
<dbReference type="PANTHER" id="PTHR11353">
    <property type="entry name" value="CHAPERONIN"/>
    <property type="match status" value="1"/>
</dbReference>
<dbReference type="GO" id="GO:0051082">
    <property type="term" value="F:unfolded protein binding"/>
    <property type="evidence" value="ECO:0007669"/>
    <property type="project" value="InterPro"/>
</dbReference>
<gene>
    <name evidence="11" type="ORF">M0811_10354</name>
</gene>
<dbReference type="FunFam" id="3.50.7.10:FF:000008">
    <property type="entry name" value="T-complex protein 1 subunit theta"/>
    <property type="match status" value="1"/>
</dbReference>
<sequence length="543" mass="59901">MSLRFSYGAPNSQSLIKDGTLHLHGVDRAVLKNIDACKGLSDVTTSSYGPNGMNKIVINHLDKLFVTNDSATIVKELEIAHPAARMIVQAAQMQEKEVGDGTNFVIVFAGELLKQAENLIKTGLHPVEIIDGYTKALEKAIEILDELVVENIEKMTNEELVAKAIQASIASKQYGNEEFLSKLVAKACIQILPSNQKNFNVDNIRVSKIVGGSVYDSNVVKGFIAQRKPESSVTHVENAKVVVYSCGVEAGDTETKGNTVFESAQQMLNYNQTEEDSLEAKIKFLHDAGVKVIVSENNISEMAVHFIEKYGLMAIKIPSKFDIQRLCKAIKATALVRFDPPTQEELGFCSEVKVQEIAGTTITVFSQSEKQKSLLSTIIIRGSTKNILDNIERGIDDGVNSFKALCKNGKLLYGGGATEVQMARIIQKYGEESPGLNQYSIRKFGEALEIVPRKISDNSGMKSNEIISNLYAEHEKGNKSFGVDILNETVGDMKEKAIYDLYSTRYWGLKFAVDAVTTILRVDQIIMSRPENGPKLPQQTRDY</sequence>
<dbReference type="PROSITE" id="PS00995">
    <property type="entry name" value="TCP1_3"/>
    <property type="match status" value="1"/>
</dbReference>
<dbReference type="CDD" id="cd03341">
    <property type="entry name" value="TCP1_theta"/>
    <property type="match status" value="1"/>
</dbReference>
<dbReference type="InterPro" id="IPR002423">
    <property type="entry name" value="Cpn60/GroEL/TCP-1"/>
</dbReference>
<dbReference type="SUPFAM" id="SSF52029">
    <property type="entry name" value="GroEL apical domain-like"/>
    <property type="match status" value="1"/>
</dbReference>
<dbReference type="Gene3D" id="1.10.560.10">
    <property type="entry name" value="GroEL-like equatorial domain"/>
    <property type="match status" value="1"/>
</dbReference>
<keyword evidence="6 10" id="KW-0067">ATP-binding</keyword>
<dbReference type="FunFam" id="1.10.560.10:FF:000070">
    <property type="entry name" value="Uncharacterized protein"/>
    <property type="match status" value="1"/>
</dbReference>
<dbReference type="NCBIfam" id="TIGR02346">
    <property type="entry name" value="chap_CCT_theta"/>
    <property type="match status" value="1"/>
</dbReference>
<evidence type="ECO:0000256" key="10">
    <source>
        <dbReference type="RuleBase" id="RU004187"/>
    </source>
</evidence>
<dbReference type="GO" id="GO:0005524">
    <property type="term" value="F:ATP binding"/>
    <property type="evidence" value="ECO:0007669"/>
    <property type="project" value="UniProtKB-KW"/>
</dbReference>
<dbReference type="InterPro" id="IPR027410">
    <property type="entry name" value="TCP-1-like_intermed_sf"/>
</dbReference>
<proteinExistence type="inferred from homology"/>
<evidence type="ECO:0000313" key="11">
    <source>
        <dbReference type="EMBL" id="KAJ5071292.1"/>
    </source>
</evidence>
<evidence type="ECO:0000256" key="7">
    <source>
        <dbReference type="ARBA" id="ARBA00023186"/>
    </source>
</evidence>
<dbReference type="Pfam" id="PF00118">
    <property type="entry name" value="Cpn60_TCP1"/>
    <property type="match status" value="1"/>
</dbReference>
<keyword evidence="4" id="KW-0963">Cytoplasm</keyword>
<dbReference type="Proteomes" id="UP001149090">
    <property type="component" value="Unassembled WGS sequence"/>
</dbReference>
<keyword evidence="12" id="KW-1185">Reference proteome</keyword>
<dbReference type="Gene3D" id="3.30.260.10">
    <property type="entry name" value="TCP-1-like chaperonin intermediate domain"/>
    <property type="match status" value="1"/>
</dbReference>
<dbReference type="PRINTS" id="PR00304">
    <property type="entry name" value="TCOMPLEXTCP1"/>
</dbReference>
<evidence type="ECO:0000256" key="4">
    <source>
        <dbReference type="ARBA" id="ARBA00022490"/>
    </source>
</evidence>
<dbReference type="InterPro" id="IPR012721">
    <property type="entry name" value="Chap_CCT_theta"/>
</dbReference>
<dbReference type="OrthoDB" id="1748577at2759"/>
<keyword evidence="7 10" id="KW-0143">Chaperone</keyword>
<dbReference type="EMBL" id="JAPDFW010000089">
    <property type="protein sequence ID" value="KAJ5071292.1"/>
    <property type="molecule type" value="Genomic_DNA"/>
</dbReference>
<reference evidence="11" key="1">
    <citation type="submission" date="2022-10" db="EMBL/GenBank/DDBJ databases">
        <title>Novel sulphate-reducing endosymbionts in the free-living metamonad Anaeramoeba.</title>
        <authorList>
            <person name="Jerlstrom-Hultqvist J."/>
            <person name="Cepicka I."/>
            <person name="Gallot-Lavallee L."/>
            <person name="Salas-Leiva D."/>
            <person name="Curtis B.A."/>
            <person name="Zahonova K."/>
            <person name="Pipaliya S."/>
            <person name="Dacks J."/>
            <person name="Roger A.J."/>
        </authorList>
    </citation>
    <scope>NUCLEOTIDE SEQUENCE</scope>
    <source>
        <strain evidence="11">BMAN</strain>
    </source>
</reference>
<accession>A0A9Q0R8Q2</accession>
<organism evidence="11 12">
    <name type="scientific">Anaeramoeba ignava</name>
    <name type="common">Anaerobic marine amoeba</name>
    <dbReference type="NCBI Taxonomy" id="1746090"/>
    <lineage>
        <taxon>Eukaryota</taxon>
        <taxon>Metamonada</taxon>
        <taxon>Anaeramoebidae</taxon>
        <taxon>Anaeramoeba</taxon>
    </lineage>
</organism>
<comment type="subcellular location">
    <subcellularLocation>
        <location evidence="1">Cytoplasm</location>
    </subcellularLocation>
</comment>
<protein>
    <recommendedName>
        <fullName evidence="3">T-complex protein 1 subunit alpha</fullName>
    </recommendedName>
    <alternativeName>
        <fullName evidence="9">CCT-alpha</fullName>
    </alternativeName>
    <alternativeName>
        <fullName evidence="8">CCT-theta</fullName>
    </alternativeName>
</protein>
<dbReference type="OMA" id="WGLKYAV"/>
<comment type="caution">
    <text evidence="11">The sequence shown here is derived from an EMBL/GenBank/DDBJ whole genome shotgun (WGS) entry which is preliminary data.</text>
</comment>
<evidence type="ECO:0000256" key="8">
    <source>
        <dbReference type="ARBA" id="ARBA00029602"/>
    </source>
</evidence>
<evidence type="ECO:0000256" key="1">
    <source>
        <dbReference type="ARBA" id="ARBA00004496"/>
    </source>
</evidence>
<dbReference type="GO" id="GO:0005737">
    <property type="term" value="C:cytoplasm"/>
    <property type="evidence" value="ECO:0007669"/>
    <property type="project" value="UniProtKB-SubCell"/>
</dbReference>
<dbReference type="InterPro" id="IPR002194">
    <property type="entry name" value="Chaperonin_TCP-1_CS"/>
</dbReference>
<dbReference type="GO" id="GO:0016887">
    <property type="term" value="F:ATP hydrolysis activity"/>
    <property type="evidence" value="ECO:0007669"/>
    <property type="project" value="InterPro"/>
</dbReference>
<dbReference type="AlphaFoldDB" id="A0A9Q0R8Q2"/>
<evidence type="ECO:0000256" key="6">
    <source>
        <dbReference type="ARBA" id="ARBA00022840"/>
    </source>
</evidence>
<dbReference type="InterPro" id="IPR027413">
    <property type="entry name" value="GROEL-like_equatorial_sf"/>
</dbReference>
<dbReference type="InterPro" id="IPR017998">
    <property type="entry name" value="Chaperone_TCP-1"/>
</dbReference>
<dbReference type="InterPro" id="IPR027409">
    <property type="entry name" value="GroEL-like_apical_dom_sf"/>
</dbReference>